<feature type="compositionally biased region" description="Basic residues" evidence="1">
    <location>
        <begin position="28"/>
        <end position="40"/>
    </location>
</feature>
<evidence type="ECO:0000313" key="3">
    <source>
        <dbReference type="Proteomes" id="UP000077266"/>
    </source>
</evidence>
<sequence length="674" mass="73011">MVRATRSSAQHPTPAAAPKHAPSAAKQNAKKHASKKRKRPSNASADVDPDLLDDDEDQQPAAKQPRQEPTYKDAADLPLDAQDAQRILNVLESVDAHGLLDRAFPPPAHDEPSSSRAQLSLRQLLEDAQNHPLRVLRDAVQPLFPITSHARSRNSAVAQENLRFCQHALALLEQASRNTLDVSKRTSILLEDGDVPGQRPSTRRKYAMMQKLPNGEWWTSALASDDPRAGLSAREAKGLTHGQAELVSLLPSIVDTPEDTPDVSKLGDYAPGPKKTKRKQTQVQHGLSIPKIASGTFLDYGPYASFAPSFDSDSAEVGRDALGALYDARERRRMARQKRPVEVADDAMQVDEPPQAVIDPALSGVSSKSASADPLDALLDDVLAEVEFETSISELLQRNARALVDLEVMQLRRLKIGAPVEEDSEEWRTAHQILDTLALLAELRPRGPDSDDSPLMPAPEVLHALQRTLPIDAGISWKGTLDEKRLATLRDNNTVRVKVAGTSTTTAATPGVATKAATPAATPQPYRMPYPGPPNPYYPNAQFQTPGGTPAGTPMPYPPWPGFYPYPGGYPAPPPGSAGRDKAMSLEAAQKFYGYAAQGPQANAAKGSPVPPNGAGWLETAFSHAAIKPAELPSRISKSDVRSFASFPKVTERSSVRDAFLRVKHGLELYHFTI</sequence>
<feature type="compositionally biased region" description="Low complexity" evidence="1">
    <location>
        <begin position="9"/>
        <end position="27"/>
    </location>
</feature>
<evidence type="ECO:0000256" key="1">
    <source>
        <dbReference type="SAM" id="MobiDB-lite"/>
    </source>
</evidence>
<feature type="compositionally biased region" description="Acidic residues" evidence="1">
    <location>
        <begin position="47"/>
        <end position="58"/>
    </location>
</feature>
<gene>
    <name evidence="2" type="ORF">EXIGLDRAFT_749817</name>
</gene>
<proteinExistence type="predicted"/>
<feature type="region of interest" description="Disordered" evidence="1">
    <location>
        <begin position="1"/>
        <end position="73"/>
    </location>
</feature>
<accession>A0A165HK19</accession>
<feature type="region of interest" description="Disordered" evidence="1">
    <location>
        <begin position="258"/>
        <end position="285"/>
    </location>
</feature>
<keyword evidence="3" id="KW-1185">Reference proteome</keyword>
<dbReference type="AlphaFoldDB" id="A0A165HK19"/>
<reference evidence="2 3" key="1">
    <citation type="journal article" date="2016" name="Mol. Biol. Evol.">
        <title>Comparative Genomics of Early-Diverging Mushroom-Forming Fungi Provides Insights into the Origins of Lignocellulose Decay Capabilities.</title>
        <authorList>
            <person name="Nagy L.G."/>
            <person name="Riley R."/>
            <person name="Tritt A."/>
            <person name="Adam C."/>
            <person name="Daum C."/>
            <person name="Floudas D."/>
            <person name="Sun H."/>
            <person name="Yadav J.S."/>
            <person name="Pangilinan J."/>
            <person name="Larsson K.H."/>
            <person name="Matsuura K."/>
            <person name="Barry K."/>
            <person name="Labutti K."/>
            <person name="Kuo R."/>
            <person name="Ohm R.A."/>
            <person name="Bhattacharya S.S."/>
            <person name="Shirouzu T."/>
            <person name="Yoshinaga Y."/>
            <person name="Martin F.M."/>
            <person name="Grigoriev I.V."/>
            <person name="Hibbett D.S."/>
        </authorList>
    </citation>
    <scope>NUCLEOTIDE SEQUENCE [LARGE SCALE GENOMIC DNA]</scope>
    <source>
        <strain evidence="2 3">HHB12029</strain>
    </source>
</reference>
<dbReference type="InParanoid" id="A0A165HK19"/>
<protein>
    <submittedName>
        <fullName evidence="2">Uncharacterized protein</fullName>
    </submittedName>
</protein>
<name>A0A165HK19_EXIGL</name>
<dbReference type="EMBL" id="KV426014">
    <property type="protein sequence ID" value="KZV92086.1"/>
    <property type="molecule type" value="Genomic_DNA"/>
</dbReference>
<organism evidence="2 3">
    <name type="scientific">Exidia glandulosa HHB12029</name>
    <dbReference type="NCBI Taxonomy" id="1314781"/>
    <lineage>
        <taxon>Eukaryota</taxon>
        <taxon>Fungi</taxon>
        <taxon>Dikarya</taxon>
        <taxon>Basidiomycota</taxon>
        <taxon>Agaricomycotina</taxon>
        <taxon>Agaricomycetes</taxon>
        <taxon>Auriculariales</taxon>
        <taxon>Exidiaceae</taxon>
        <taxon>Exidia</taxon>
    </lineage>
</organism>
<dbReference type="Proteomes" id="UP000077266">
    <property type="component" value="Unassembled WGS sequence"/>
</dbReference>
<evidence type="ECO:0000313" key="2">
    <source>
        <dbReference type="EMBL" id="KZV92086.1"/>
    </source>
</evidence>
<dbReference type="STRING" id="1314781.A0A165HK19"/>
<dbReference type="OrthoDB" id="21648at2759"/>